<evidence type="ECO:0000313" key="2">
    <source>
        <dbReference type="EMBL" id="TVT96970.1"/>
    </source>
</evidence>
<comment type="caution">
    <text evidence="2">The sequence shown here is derived from an EMBL/GenBank/DDBJ whole genome shotgun (WGS) entry which is preliminary data.</text>
</comment>
<feature type="non-terminal residue" evidence="2">
    <location>
        <position position="1"/>
    </location>
</feature>
<dbReference type="AlphaFoldDB" id="A0A5J9SCH4"/>
<name>A0A5J9SCH4_9POAL</name>
<accession>A0A5J9SCH4</accession>
<sequence>MLIPGDCSLVHSTKQQEATAAELEEKQNIKRIILEYNEREEEELNGGPLHAESSKIGRSQSRDFSVILHPRMSAMSKSSFAPSNCEEDSEASRNEPDRGQDRSNGIARQWLQQLTALRHFGSKLRVRRETSRRTPVESQGERISATSP</sequence>
<dbReference type="Gramene" id="TVT96970">
    <property type="protein sequence ID" value="TVT96970"/>
    <property type="gene ID" value="EJB05_57801"/>
</dbReference>
<evidence type="ECO:0000256" key="1">
    <source>
        <dbReference type="SAM" id="MobiDB-lite"/>
    </source>
</evidence>
<reference evidence="2 3" key="1">
    <citation type="journal article" date="2019" name="Sci. Rep.">
        <title>A high-quality genome of Eragrostis curvula grass provides insights into Poaceae evolution and supports new strategies to enhance forage quality.</title>
        <authorList>
            <person name="Carballo J."/>
            <person name="Santos B.A.C.M."/>
            <person name="Zappacosta D."/>
            <person name="Garbus I."/>
            <person name="Selva J.P."/>
            <person name="Gallo C.A."/>
            <person name="Diaz A."/>
            <person name="Albertini E."/>
            <person name="Caccamo M."/>
            <person name="Echenique V."/>
        </authorList>
    </citation>
    <scope>NUCLEOTIDE SEQUENCE [LARGE SCALE GENOMIC DNA]</scope>
    <source>
        <strain evidence="3">cv. Victoria</strain>
        <tissue evidence="2">Leaf</tissue>
    </source>
</reference>
<feature type="region of interest" description="Disordered" evidence="1">
    <location>
        <begin position="122"/>
        <end position="148"/>
    </location>
</feature>
<gene>
    <name evidence="2" type="ORF">EJB05_57801</name>
</gene>
<protein>
    <submittedName>
        <fullName evidence="2">Uncharacterized protein</fullName>
    </submittedName>
</protein>
<proteinExistence type="predicted"/>
<keyword evidence="3" id="KW-1185">Reference proteome</keyword>
<evidence type="ECO:0000313" key="3">
    <source>
        <dbReference type="Proteomes" id="UP000324897"/>
    </source>
</evidence>
<feature type="region of interest" description="Disordered" evidence="1">
    <location>
        <begin position="40"/>
        <end position="107"/>
    </location>
</feature>
<feature type="compositionally biased region" description="Basic and acidic residues" evidence="1">
    <location>
        <begin position="90"/>
        <end position="101"/>
    </location>
</feature>
<dbReference type="EMBL" id="RWGY01001109">
    <property type="protein sequence ID" value="TVT96970.1"/>
    <property type="molecule type" value="Genomic_DNA"/>
</dbReference>
<organism evidence="2 3">
    <name type="scientific">Eragrostis curvula</name>
    <name type="common">weeping love grass</name>
    <dbReference type="NCBI Taxonomy" id="38414"/>
    <lineage>
        <taxon>Eukaryota</taxon>
        <taxon>Viridiplantae</taxon>
        <taxon>Streptophyta</taxon>
        <taxon>Embryophyta</taxon>
        <taxon>Tracheophyta</taxon>
        <taxon>Spermatophyta</taxon>
        <taxon>Magnoliopsida</taxon>
        <taxon>Liliopsida</taxon>
        <taxon>Poales</taxon>
        <taxon>Poaceae</taxon>
        <taxon>PACMAD clade</taxon>
        <taxon>Chloridoideae</taxon>
        <taxon>Eragrostideae</taxon>
        <taxon>Eragrostidinae</taxon>
        <taxon>Eragrostis</taxon>
    </lineage>
</organism>
<dbReference type="OrthoDB" id="27832at2759"/>
<dbReference type="Proteomes" id="UP000324897">
    <property type="component" value="Unassembled WGS sequence"/>
</dbReference>